<dbReference type="Gene3D" id="3.30.450.40">
    <property type="match status" value="1"/>
</dbReference>
<sequence length="151" mass="16525">MAPQIAHPDLKRVPMAKGGYGRWLRPFLENRAVSGPVRTFPQAERPLLEAQEIQSLLVVPVFVDGILWGFLGVDDCRRKRSFGPEEEALLRAVAEALARTLGLQAVAEGIEDEAILAYLRELGFPLGQGFLLGRPGPLSHRALSHRGGVLP</sequence>
<organism evidence="3 4">
    <name type="scientific">Thermus thermophilus (strain ATCC BAA-163 / DSM 7039 / HB27)</name>
    <dbReference type="NCBI Taxonomy" id="262724"/>
    <lineage>
        <taxon>Bacteria</taxon>
        <taxon>Thermotogati</taxon>
        <taxon>Deinococcota</taxon>
        <taxon>Deinococci</taxon>
        <taxon>Thermales</taxon>
        <taxon>Thermaceae</taxon>
        <taxon>Thermus</taxon>
    </lineage>
</organism>
<dbReference type="PROSITE" id="PS50046">
    <property type="entry name" value="PHYTOCHROME_2"/>
    <property type="match status" value="1"/>
</dbReference>
<dbReference type="Pfam" id="PF01590">
    <property type="entry name" value="GAF"/>
    <property type="match status" value="1"/>
</dbReference>
<accession>Q72JZ0</accession>
<dbReference type="HOGENOM" id="CLU_1730570_0_0_0"/>
<dbReference type="eggNOG" id="COG2203">
    <property type="taxonomic scope" value="Bacteria"/>
</dbReference>
<dbReference type="InterPro" id="IPR050706">
    <property type="entry name" value="Cyclic-di-GMP_PDE-like"/>
</dbReference>
<dbReference type="InterPro" id="IPR003018">
    <property type="entry name" value="GAF"/>
</dbReference>
<reference evidence="3 4" key="1">
    <citation type="journal article" date="2004" name="Nat. Biotechnol.">
        <title>The genome sequence of the extreme thermophile Thermus thermophilus.</title>
        <authorList>
            <person name="Henne A."/>
            <person name="Brueggemann H."/>
            <person name="Raasch C."/>
            <person name="Wiezer A."/>
            <person name="Hartsch T."/>
            <person name="Liesegang H."/>
            <person name="Johann A."/>
            <person name="Lienard T."/>
            <person name="Gohl O."/>
            <person name="Martinez-Arias R."/>
            <person name="Jacobi C."/>
            <person name="Starkuviene V."/>
            <person name="Schlenczeck S."/>
            <person name="Dencker S."/>
            <person name="Huber R."/>
            <person name="Klenk H.-P."/>
            <person name="Overbeek R."/>
            <person name="Kramer W."/>
            <person name="Merkl R."/>
            <person name="Gottschalk G."/>
            <person name="Fritz H.-J."/>
        </authorList>
    </citation>
    <scope>NUCLEOTIDE SEQUENCE [LARGE SCALE GENOMIC DNA]</scope>
    <source>
        <strain evidence="4">ATCC BAA-163 / DSM 7039 / HB27</strain>
    </source>
</reference>
<protein>
    <submittedName>
        <fullName evidence="3">Hypothetical conserved protein</fullName>
    </submittedName>
</protein>
<dbReference type="InterPro" id="IPR001633">
    <property type="entry name" value="EAL_dom"/>
</dbReference>
<feature type="domain" description="Phytochrome chromophore attachment site" evidence="1">
    <location>
        <begin position="33"/>
        <end position="99"/>
    </location>
</feature>
<dbReference type="KEGG" id="tth:TT_C0628"/>
<dbReference type="InterPro" id="IPR035919">
    <property type="entry name" value="EAL_sf"/>
</dbReference>
<dbReference type="InterPro" id="IPR029016">
    <property type="entry name" value="GAF-like_dom_sf"/>
</dbReference>
<dbReference type="OrthoDB" id="2624050at2"/>
<dbReference type="PANTHER" id="PTHR33121:SF70">
    <property type="entry name" value="SIGNALING PROTEIN YKOW"/>
    <property type="match status" value="1"/>
</dbReference>
<dbReference type="PANTHER" id="PTHR33121">
    <property type="entry name" value="CYCLIC DI-GMP PHOSPHODIESTERASE PDEF"/>
    <property type="match status" value="1"/>
</dbReference>
<proteinExistence type="predicted"/>
<dbReference type="GO" id="GO:0071111">
    <property type="term" value="F:cyclic-guanylate-specific phosphodiesterase activity"/>
    <property type="evidence" value="ECO:0007669"/>
    <property type="project" value="InterPro"/>
</dbReference>
<evidence type="ECO:0000313" key="3">
    <source>
        <dbReference type="EMBL" id="AAS80976.1"/>
    </source>
</evidence>
<gene>
    <name evidence="3" type="ordered locus">TT_C0628</name>
</gene>
<dbReference type="AlphaFoldDB" id="Q72JZ0"/>
<dbReference type="SUPFAM" id="SSF55781">
    <property type="entry name" value="GAF domain-like"/>
    <property type="match status" value="1"/>
</dbReference>
<evidence type="ECO:0000313" key="4">
    <source>
        <dbReference type="Proteomes" id="UP000000592"/>
    </source>
</evidence>
<dbReference type="EMBL" id="AE017221">
    <property type="protein sequence ID" value="AAS80976.1"/>
    <property type="molecule type" value="Genomic_DNA"/>
</dbReference>
<dbReference type="PROSITE" id="PS50883">
    <property type="entry name" value="EAL"/>
    <property type="match status" value="1"/>
</dbReference>
<dbReference type="InterPro" id="IPR016132">
    <property type="entry name" value="Phyto_chromo_attachment"/>
</dbReference>
<dbReference type="RefSeq" id="WP_011173073.1">
    <property type="nucleotide sequence ID" value="NC_005835.1"/>
</dbReference>
<dbReference type="Proteomes" id="UP000000592">
    <property type="component" value="Chromosome"/>
</dbReference>
<feature type="domain" description="EAL" evidence="2">
    <location>
        <begin position="1"/>
        <end position="149"/>
    </location>
</feature>
<evidence type="ECO:0000259" key="1">
    <source>
        <dbReference type="PROSITE" id="PS50046"/>
    </source>
</evidence>
<name>Q72JZ0_THET2</name>
<dbReference type="SUPFAM" id="SSF141868">
    <property type="entry name" value="EAL domain-like"/>
    <property type="match status" value="1"/>
</dbReference>
<evidence type="ECO:0000259" key="2">
    <source>
        <dbReference type="PROSITE" id="PS50883"/>
    </source>
</evidence>